<proteinExistence type="predicted"/>
<name>A0A7J0GPB7_9ERIC</name>
<feature type="domain" description="CCHC-type" evidence="2">
    <location>
        <begin position="297"/>
        <end position="311"/>
    </location>
</feature>
<feature type="region of interest" description="Disordered" evidence="1">
    <location>
        <begin position="383"/>
        <end position="409"/>
    </location>
</feature>
<accession>A0A7J0GPB7</accession>
<reference evidence="3 4" key="1">
    <citation type="submission" date="2019-07" db="EMBL/GenBank/DDBJ databases">
        <title>De Novo Assembly of kiwifruit Actinidia rufa.</title>
        <authorList>
            <person name="Sugita-Konishi S."/>
            <person name="Sato K."/>
            <person name="Mori E."/>
            <person name="Abe Y."/>
            <person name="Kisaki G."/>
            <person name="Hamano K."/>
            <person name="Suezawa K."/>
            <person name="Otani M."/>
            <person name="Fukuda T."/>
            <person name="Manabe T."/>
            <person name="Gomi K."/>
            <person name="Tabuchi M."/>
            <person name="Akimitsu K."/>
            <person name="Kataoka I."/>
        </authorList>
    </citation>
    <scope>NUCLEOTIDE SEQUENCE [LARGE SCALE GENOMIC DNA]</scope>
    <source>
        <strain evidence="4">cv. Fuchu</strain>
    </source>
</reference>
<keyword evidence="4" id="KW-1185">Reference proteome</keyword>
<dbReference type="Gene3D" id="4.10.60.10">
    <property type="entry name" value="Zinc finger, CCHC-type"/>
    <property type="match status" value="1"/>
</dbReference>
<dbReference type="AlphaFoldDB" id="A0A7J0GPB7"/>
<dbReference type="SUPFAM" id="SSF57756">
    <property type="entry name" value="Retrovirus zinc finger-like domains"/>
    <property type="match status" value="1"/>
</dbReference>
<feature type="region of interest" description="Disordered" evidence="1">
    <location>
        <begin position="203"/>
        <end position="235"/>
    </location>
</feature>
<dbReference type="OrthoDB" id="1909174at2759"/>
<evidence type="ECO:0000313" key="4">
    <source>
        <dbReference type="Proteomes" id="UP000585474"/>
    </source>
</evidence>
<dbReference type="GO" id="GO:0008270">
    <property type="term" value="F:zinc ion binding"/>
    <property type="evidence" value="ECO:0007669"/>
    <property type="project" value="InterPro"/>
</dbReference>
<protein>
    <recommendedName>
        <fullName evidence="2">CCHC-type domain-containing protein</fullName>
    </recommendedName>
</protein>
<dbReference type="Pfam" id="PF00098">
    <property type="entry name" value="zf-CCHC"/>
    <property type="match status" value="1"/>
</dbReference>
<evidence type="ECO:0000256" key="1">
    <source>
        <dbReference type="SAM" id="MobiDB-lite"/>
    </source>
</evidence>
<dbReference type="InterPro" id="IPR001878">
    <property type="entry name" value="Znf_CCHC"/>
</dbReference>
<evidence type="ECO:0000313" key="3">
    <source>
        <dbReference type="EMBL" id="GFZ12588.1"/>
    </source>
</evidence>
<sequence length="519" mass="57360">MTLTKSEIETGFDTVSGFGFDERSGRSKVIRILYVTVMDPVTRIVSFRLEGEICTIGSGEWRNVFMPDVAIDETIKRQNRDLSYGTWDTALYPNPTQLSVSACNDNNVIHVTTLMDPFAIYFYYCEQLTETEHPDGDSRAGRNSSWIDLPFRIRCSSHRYGAPSPNRVRNRVRTRPHAPFEDRRVRSVSTTRQRVTHALPCAQEGSHAPGKAYTRQHAPGKRLHVQPRARRSAHALSRVEQTPSRALTRGEGGVHVRLTRQAEARAREAPRGATCAPKVLKKDGGGHMREFALLGAFYCDQKGHIKRDCPKCKAQDQSLDTAATAVMAVDESEVLLAASDDGNEGILRIFKGNKDMLWGKKTGGLYRLEGSVQTGGATIRHGSSGISEKSGHGKQLLHRGTQSKRRGTWGSVMVPRGSRVRSSEERDQVNFEKLYSEGRSDAEASLFCSRFDQWRCSLQLCAQGRRDGATTTRKVTYFAAHSVGVCGAPQWGGAGHLGEKVQALRCGGAYTSVESGVAR</sequence>
<dbReference type="Proteomes" id="UP000585474">
    <property type="component" value="Unassembled WGS sequence"/>
</dbReference>
<evidence type="ECO:0000259" key="2">
    <source>
        <dbReference type="Pfam" id="PF00098"/>
    </source>
</evidence>
<comment type="caution">
    <text evidence="3">The sequence shown here is derived from an EMBL/GenBank/DDBJ whole genome shotgun (WGS) entry which is preliminary data.</text>
</comment>
<dbReference type="GO" id="GO:0003676">
    <property type="term" value="F:nucleic acid binding"/>
    <property type="evidence" value="ECO:0007669"/>
    <property type="project" value="InterPro"/>
</dbReference>
<feature type="compositionally biased region" description="Basic residues" evidence="1">
    <location>
        <begin position="218"/>
        <end position="233"/>
    </location>
</feature>
<gene>
    <name evidence="3" type="ORF">Acr_23g0009730</name>
</gene>
<dbReference type="EMBL" id="BJWL01000023">
    <property type="protein sequence ID" value="GFZ12588.1"/>
    <property type="molecule type" value="Genomic_DNA"/>
</dbReference>
<dbReference type="InterPro" id="IPR036875">
    <property type="entry name" value="Znf_CCHC_sf"/>
</dbReference>
<feature type="compositionally biased region" description="Basic residues" evidence="1">
    <location>
        <begin position="395"/>
        <end position="407"/>
    </location>
</feature>
<organism evidence="3 4">
    <name type="scientific">Actinidia rufa</name>
    <dbReference type="NCBI Taxonomy" id="165716"/>
    <lineage>
        <taxon>Eukaryota</taxon>
        <taxon>Viridiplantae</taxon>
        <taxon>Streptophyta</taxon>
        <taxon>Embryophyta</taxon>
        <taxon>Tracheophyta</taxon>
        <taxon>Spermatophyta</taxon>
        <taxon>Magnoliopsida</taxon>
        <taxon>eudicotyledons</taxon>
        <taxon>Gunneridae</taxon>
        <taxon>Pentapetalae</taxon>
        <taxon>asterids</taxon>
        <taxon>Ericales</taxon>
        <taxon>Actinidiaceae</taxon>
        <taxon>Actinidia</taxon>
    </lineage>
</organism>